<dbReference type="RefSeq" id="WP_124703149.1">
    <property type="nucleotide sequence ID" value="NZ_BGOW01000001.1"/>
</dbReference>
<reference evidence="3 4" key="1">
    <citation type="journal article" date="2019" name="Front. Microbiol.">
        <title>Genomes of Neutrophilic Sulfur-Oxidizing Chemolithoautotrophs Representing 9 Proteobacterial Species From 8 Genera.</title>
        <authorList>
            <person name="Watanabe T."/>
            <person name="Kojima H."/>
            <person name="Umezawa K."/>
            <person name="Hori C."/>
            <person name="Takasuka T.E."/>
            <person name="Kato Y."/>
            <person name="Fukui M."/>
        </authorList>
    </citation>
    <scope>NUCLEOTIDE SEQUENCE [LARGE SCALE GENOMIC DNA]</scope>
    <source>
        <strain evidence="3 4">TTN</strain>
    </source>
</reference>
<organism evidence="3 4">
    <name type="scientific">Sulfuriferula multivorans</name>
    <dbReference type="NCBI Taxonomy" id="1559896"/>
    <lineage>
        <taxon>Bacteria</taxon>
        <taxon>Pseudomonadati</taxon>
        <taxon>Pseudomonadota</taxon>
        <taxon>Betaproteobacteria</taxon>
        <taxon>Nitrosomonadales</taxon>
        <taxon>Sulfuricellaceae</taxon>
        <taxon>Sulfuriferula</taxon>
    </lineage>
</organism>
<dbReference type="Proteomes" id="UP000286806">
    <property type="component" value="Unassembled WGS sequence"/>
</dbReference>
<gene>
    <name evidence="3" type="ORF">SFMTTN_0101</name>
</gene>
<dbReference type="Pfam" id="PF07589">
    <property type="entry name" value="PEP-CTERM"/>
    <property type="match status" value="1"/>
</dbReference>
<comment type="caution">
    <text evidence="3">The sequence shown here is derived from an EMBL/GenBank/DDBJ whole genome shotgun (WGS) entry which is preliminary data.</text>
</comment>
<sequence>MFTRKRIILAIVLMLLSILLAQGVRSYFQSSTAIDRVPPARNKPGDHHHPVFVSGLDSAGNALLSGNKPATHPLQQFADNPQGNLAGQAGDIRGADDCAIPCSGSDFIALDDHSGFFISGPGSNAGNSPKGKGAPGTDKKNGTGEPVIGNAQPGPGTGGSSTPPGGNAPASGGGGKLQPGGNPGPNTDPGVSPAPPGGQQQPERPADNPPIAGNPPLGPFMPLNVPLSDSPATPPVLRGTAAPVSTLTDRVTPNPVPEPASLALIAAGLLGMAWLRKKRDRRQPLHEPYNLRC</sequence>
<dbReference type="EMBL" id="BGOW01000001">
    <property type="protein sequence ID" value="GBL44306.1"/>
    <property type="molecule type" value="Genomic_DNA"/>
</dbReference>
<evidence type="ECO:0000256" key="1">
    <source>
        <dbReference type="SAM" id="MobiDB-lite"/>
    </source>
</evidence>
<proteinExistence type="predicted"/>
<protein>
    <recommendedName>
        <fullName evidence="2">Ice-binding protein C-terminal domain-containing protein</fullName>
    </recommendedName>
</protein>
<dbReference type="InterPro" id="IPR013424">
    <property type="entry name" value="Ice-binding_C"/>
</dbReference>
<feature type="compositionally biased region" description="Low complexity" evidence="1">
    <location>
        <begin position="160"/>
        <end position="170"/>
    </location>
</feature>
<evidence type="ECO:0000313" key="3">
    <source>
        <dbReference type="EMBL" id="GBL44306.1"/>
    </source>
</evidence>
<dbReference type="NCBIfam" id="TIGR02595">
    <property type="entry name" value="PEP_CTERM"/>
    <property type="match status" value="1"/>
</dbReference>
<evidence type="ECO:0000313" key="4">
    <source>
        <dbReference type="Proteomes" id="UP000286806"/>
    </source>
</evidence>
<accession>A0A401J9S7</accession>
<feature type="compositionally biased region" description="Gly residues" evidence="1">
    <location>
        <begin position="171"/>
        <end position="183"/>
    </location>
</feature>
<name>A0A401J9S7_9PROT</name>
<dbReference type="AlphaFoldDB" id="A0A401J9S7"/>
<feature type="domain" description="Ice-binding protein C-terminal" evidence="2">
    <location>
        <begin position="255"/>
        <end position="277"/>
    </location>
</feature>
<evidence type="ECO:0000259" key="2">
    <source>
        <dbReference type="Pfam" id="PF07589"/>
    </source>
</evidence>
<feature type="region of interest" description="Disordered" evidence="1">
    <location>
        <begin position="120"/>
        <end position="253"/>
    </location>
</feature>
<keyword evidence="4" id="KW-1185">Reference proteome</keyword>